<evidence type="ECO:0000313" key="3">
    <source>
        <dbReference type="Proteomes" id="UP000479000"/>
    </source>
</evidence>
<protein>
    <submittedName>
        <fullName evidence="2">Uncharacterized protein</fullName>
    </submittedName>
</protein>
<sequence>MGFRDEADGSESAPVLMKTMNCQRSEYDLLQESLPLRLMRTIPASRTSISIVRMYKTSITNNRNFYLAATDKNQNSKPPQKSQLFRKTVNALARFFEKFPQLPPGQWREKQSIKSPYPERDVPASSHLDTLTSLPTSMIDFTTSSDIKQIAR</sequence>
<feature type="region of interest" description="Disordered" evidence="1">
    <location>
        <begin position="104"/>
        <end position="129"/>
    </location>
</feature>
<evidence type="ECO:0000256" key="1">
    <source>
        <dbReference type="SAM" id="MobiDB-lite"/>
    </source>
</evidence>
<feature type="compositionally biased region" description="Basic and acidic residues" evidence="1">
    <location>
        <begin position="107"/>
        <end position="122"/>
    </location>
</feature>
<reference evidence="2 3" key="1">
    <citation type="submission" date="2020-02" db="EMBL/GenBank/DDBJ databases">
        <authorList>
            <person name="Ferguson B K."/>
        </authorList>
    </citation>
    <scope>NUCLEOTIDE SEQUENCE [LARGE SCALE GENOMIC DNA]</scope>
</reference>
<dbReference type="EMBL" id="CADCXU010033673">
    <property type="protein sequence ID" value="CAB0019037.1"/>
    <property type="molecule type" value="Genomic_DNA"/>
</dbReference>
<keyword evidence="3" id="KW-1185">Reference proteome</keyword>
<accession>A0A6H5HMH1</accession>
<gene>
    <name evidence="2" type="ORF">NTEN_LOCUS22749</name>
</gene>
<organism evidence="2 3">
    <name type="scientific">Nesidiocoris tenuis</name>
    <dbReference type="NCBI Taxonomy" id="355587"/>
    <lineage>
        <taxon>Eukaryota</taxon>
        <taxon>Metazoa</taxon>
        <taxon>Ecdysozoa</taxon>
        <taxon>Arthropoda</taxon>
        <taxon>Hexapoda</taxon>
        <taxon>Insecta</taxon>
        <taxon>Pterygota</taxon>
        <taxon>Neoptera</taxon>
        <taxon>Paraneoptera</taxon>
        <taxon>Hemiptera</taxon>
        <taxon>Heteroptera</taxon>
        <taxon>Panheteroptera</taxon>
        <taxon>Cimicomorpha</taxon>
        <taxon>Miridae</taxon>
        <taxon>Dicyphina</taxon>
        <taxon>Nesidiocoris</taxon>
    </lineage>
</organism>
<dbReference type="AlphaFoldDB" id="A0A6H5HMH1"/>
<dbReference type="Proteomes" id="UP000479000">
    <property type="component" value="Unassembled WGS sequence"/>
</dbReference>
<evidence type="ECO:0000313" key="2">
    <source>
        <dbReference type="EMBL" id="CAB0019037.1"/>
    </source>
</evidence>
<proteinExistence type="predicted"/>
<name>A0A6H5HMH1_9HEMI</name>